<organism evidence="8 9">
    <name type="scientific">Aquisphaera giovannonii</name>
    <dbReference type="NCBI Taxonomy" id="406548"/>
    <lineage>
        <taxon>Bacteria</taxon>
        <taxon>Pseudomonadati</taxon>
        <taxon>Planctomycetota</taxon>
        <taxon>Planctomycetia</taxon>
        <taxon>Isosphaerales</taxon>
        <taxon>Isosphaeraceae</taxon>
        <taxon>Aquisphaera</taxon>
    </lineage>
</organism>
<evidence type="ECO:0000259" key="6">
    <source>
        <dbReference type="Pfam" id="PF04542"/>
    </source>
</evidence>
<feature type="domain" description="RNA polymerase sigma factor 70 region 4 type 2" evidence="7">
    <location>
        <begin position="112"/>
        <end position="163"/>
    </location>
</feature>
<sequence>MGAEDRESLFTRWLDGHGGAVLKVARAYTLTAEDRRDLVQEILLRVWTSLPGYRGEAGLSTWSYRVALNTALDWHGKEKRRRGRQRPIIEVEDPPDPGPDGPRQAARRELVERLYAAIRRLPPADAALVLLYLDDLSYREMAEVLGISESNVGVKLNRARKALGELLKEDSHGHK</sequence>
<dbReference type="GO" id="GO:0006352">
    <property type="term" value="P:DNA-templated transcription initiation"/>
    <property type="evidence" value="ECO:0007669"/>
    <property type="project" value="InterPro"/>
</dbReference>
<proteinExistence type="inferred from homology"/>
<dbReference type="Proteomes" id="UP000324233">
    <property type="component" value="Chromosome"/>
</dbReference>
<dbReference type="InterPro" id="IPR013249">
    <property type="entry name" value="RNA_pol_sigma70_r4_t2"/>
</dbReference>
<reference evidence="8 9" key="1">
    <citation type="submission" date="2019-08" db="EMBL/GenBank/DDBJ databases">
        <title>Deep-cultivation of Planctomycetes and their phenomic and genomic characterization uncovers novel biology.</title>
        <authorList>
            <person name="Wiegand S."/>
            <person name="Jogler M."/>
            <person name="Boedeker C."/>
            <person name="Pinto D."/>
            <person name="Vollmers J."/>
            <person name="Rivas-Marin E."/>
            <person name="Kohn T."/>
            <person name="Peeters S.H."/>
            <person name="Heuer A."/>
            <person name="Rast P."/>
            <person name="Oberbeckmann S."/>
            <person name="Bunk B."/>
            <person name="Jeske O."/>
            <person name="Meyerdierks A."/>
            <person name="Storesund J.E."/>
            <person name="Kallscheuer N."/>
            <person name="Luecker S."/>
            <person name="Lage O.M."/>
            <person name="Pohl T."/>
            <person name="Merkel B.J."/>
            <person name="Hornburger P."/>
            <person name="Mueller R.-W."/>
            <person name="Bruemmer F."/>
            <person name="Labrenz M."/>
            <person name="Spormann A.M."/>
            <person name="Op den Camp H."/>
            <person name="Overmann J."/>
            <person name="Amann R."/>
            <person name="Jetten M.S.M."/>
            <person name="Mascher T."/>
            <person name="Medema M.H."/>
            <person name="Devos D.P."/>
            <person name="Kaster A.-K."/>
            <person name="Ovreas L."/>
            <person name="Rohde M."/>
            <person name="Galperin M.Y."/>
            <person name="Jogler C."/>
        </authorList>
    </citation>
    <scope>NUCLEOTIDE SEQUENCE [LARGE SCALE GENOMIC DNA]</scope>
    <source>
        <strain evidence="8 9">OJF2</strain>
    </source>
</reference>
<dbReference type="OrthoDB" id="9782703at2"/>
<dbReference type="EMBL" id="CP042997">
    <property type="protein sequence ID" value="QEH38818.1"/>
    <property type="molecule type" value="Genomic_DNA"/>
</dbReference>
<feature type="region of interest" description="Disordered" evidence="5">
    <location>
        <begin position="78"/>
        <end position="104"/>
    </location>
</feature>
<evidence type="ECO:0000256" key="1">
    <source>
        <dbReference type="ARBA" id="ARBA00010641"/>
    </source>
</evidence>
<dbReference type="Pfam" id="PF04542">
    <property type="entry name" value="Sigma70_r2"/>
    <property type="match status" value="1"/>
</dbReference>
<evidence type="ECO:0000259" key="7">
    <source>
        <dbReference type="Pfam" id="PF08281"/>
    </source>
</evidence>
<evidence type="ECO:0000313" key="8">
    <source>
        <dbReference type="EMBL" id="QEH38818.1"/>
    </source>
</evidence>
<evidence type="ECO:0000256" key="2">
    <source>
        <dbReference type="ARBA" id="ARBA00023015"/>
    </source>
</evidence>
<dbReference type="InterPro" id="IPR013325">
    <property type="entry name" value="RNA_pol_sigma_r2"/>
</dbReference>
<evidence type="ECO:0000256" key="4">
    <source>
        <dbReference type="ARBA" id="ARBA00023163"/>
    </source>
</evidence>
<name>A0A5B9WDS3_9BACT</name>
<keyword evidence="3" id="KW-0731">Sigma factor</keyword>
<dbReference type="PANTHER" id="PTHR43133">
    <property type="entry name" value="RNA POLYMERASE ECF-TYPE SIGMA FACTO"/>
    <property type="match status" value="1"/>
</dbReference>
<dbReference type="InterPro" id="IPR036388">
    <property type="entry name" value="WH-like_DNA-bd_sf"/>
</dbReference>
<dbReference type="KEGG" id="agv:OJF2_74280"/>
<feature type="domain" description="RNA polymerase sigma-70 region 2" evidence="6">
    <location>
        <begin position="17"/>
        <end position="81"/>
    </location>
</feature>
<dbReference type="RefSeq" id="WP_148598217.1">
    <property type="nucleotide sequence ID" value="NZ_CP042997.1"/>
</dbReference>
<dbReference type="InterPro" id="IPR014284">
    <property type="entry name" value="RNA_pol_sigma-70_dom"/>
</dbReference>
<dbReference type="NCBIfam" id="TIGR02937">
    <property type="entry name" value="sigma70-ECF"/>
    <property type="match status" value="1"/>
</dbReference>
<keyword evidence="9" id="KW-1185">Reference proteome</keyword>
<evidence type="ECO:0000256" key="5">
    <source>
        <dbReference type="SAM" id="MobiDB-lite"/>
    </source>
</evidence>
<dbReference type="Gene3D" id="1.10.1740.10">
    <property type="match status" value="1"/>
</dbReference>
<dbReference type="SUPFAM" id="SSF88659">
    <property type="entry name" value="Sigma3 and sigma4 domains of RNA polymerase sigma factors"/>
    <property type="match status" value="1"/>
</dbReference>
<dbReference type="InterPro" id="IPR013324">
    <property type="entry name" value="RNA_pol_sigma_r3/r4-like"/>
</dbReference>
<keyword evidence="4" id="KW-0804">Transcription</keyword>
<dbReference type="GO" id="GO:0003677">
    <property type="term" value="F:DNA binding"/>
    <property type="evidence" value="ECO:0007669"/>
    <property type="project" value="InterPro"/>
</dbReference>
<evidence type="ECO:0000256" key="3">
    <source>
        <dbReference type="ARBA" id="ARBA00023082"/>
    </source>
</evidence>
<dbReference type="InterPro" id="IPR007627">
    <property type="entry name" value="RNA_pol_sigma70_r2"/>
</dbReference>
<dbReference type="Pfam" id="PF08281">
    <property type="entry name" value="Sigma70_r4_2"/>
    <property type="match status" value="1"/>
</dbReference>
<dbReference type="Gene3D" id="1.10.10.10">
    <property type="entry name" value="Winged helix-like DNA-binding domain superfamily/Winged helix DNA-binding domain"/>
    <property type="match status" value="1"/>
</dbReference>
<dbReference type="AlphaFoldDB" id="A0A5B9WDS3"/>
<gene>
    <name evidence="8" type="primary">ylaC</name>
    <name evidence="8" type="ORF">OJF2_74280</name>
</gene>
<dbReference type="PANTHER" id="PTHR43133:SF45">
    <property type="entry name" value="RNA POLYMERASE ECF-TYPE SIGMA FACTOR"/>
    <property type="match status" value="1"/>
</dbReference>
<protein>
    <submittedName>
        <fullName evidence="8">RNA polymerase sigma factor YlaC</fullName>
    </submittedName>
</protein>
<evidence type="ECO:0000313" key="9">
    <source>
        <dbReference type="Proteomes" id="UP000324233"/>
    </source>
</evidence>
<keyword evidence="2" id="KW-0805">Transcription regulation</keyword>
<dbReference type="GO" id="GO:0016987">
    <property type="term" value="F:sigma factor activity"/>
    <property type="evidence" value="ECO:0007669"/>
    <property type="project" value="UniProtKB-KW"/>
</dbReference>
<dbReference type="InterPro" id="IPR039425">
    <property type="entry name" value="RNA_pol_sigma-70-like"/>
</dbReference>
<dbReference type="SUPFAM" id="SSF88946">
    <property type="entry name" value="Sigma2 domain of RNA polymerase sigma factors"/>
    <property type="match status" value="1"/>
</dbReference>
<comment type="similarity">
    <text evidence="1">Belongs to the sigma-70 factor family. ECF subfamily.</text>
</comment>
<accession>A0A5B9WDS3</accession>